<reference evidence="2" key="1">
    <citation type="submission" date="2023-03" db="EMBL/GenBank/DDBJ databases">
        <authorList>
            <person name="Cleenwerck I."/>
        </authorList>
    </citation>
    <scope>NUCLEOTIDE SEQUENCE</scope>
    <source>
        <strain evidence="2">LMG 32879</strain>
    </source>
</reference>
<evidence type="ECO:0000313" key="2">
    <source>
        <dbReference type="EMBL" id="CAI9119509.1"/>
    </source>
</evidence>
<accession>A0AA35Y2Q8</accession>
<dbReference type="PIRSF" id="PIRSF031679">
    <property type="entry name" value="Mtase_Alr7345_prd"/>
    <property type="match status" value="1"/>
</dbReference>
<organism evidence="2 3">
    <name type="scientific">Brytella acorum</name>
    <dbReference type="NCBI Taxonomy" id="2959299"/>
    <lineage>
        <taxon>Bacteria</taxon>
        <taxon>Pseudomonadati</taxon>
        <taxon>Pseudomonadota</taxon>
        <taxon>Alphaproteobacteria</taxon>
        <taxon>Acetobacterales</taxon>
        <taxon>Acetobacteraceae</taxon>
        <taxon>Brytella</taxon>
    </lineage>
</organism>
<evidence type="ECO:0000313" key="3">
    <source>
        <dbReference type="Proteomes" id="UP001176960"/>
    </source>
</evidence>
<feature type="signal peptide" evidence="1">
    <location>
        <begin position="1"/>
        <end position="26"/>
    </location>
</feature>
<keyword evidence="3" id="KW-1185">Reference proteome</keyword>
<dbReference type="AlphaFoldDB" id="A0AA35Y2Q8"/>
<dbReference type="InterPro" id="IPR006311">
    <property type="entry name" value="TAT_signal"/>
</dbReference>
<keyword evidence="2" id="KW-0808">Transferase</keyword>
<name>A0AA35Y2Q8_9PROT</name>
<dbReference type="EMBL" id="CATKSH010000001">
    <property type="protein sequence ID" value="CAI9119509.1"/>
    <property type="molecule type" value="Genomic_DNA"/>
</dbReference>
<proteinExistence type="predicted"/>
<comment type="caution">
    <text evidence="2">The sequence shown here is derived from an EMBL/GenBank/DDBJ whole genome shotgun (WGS) entry which is preliminary data.</text>
</comment>
<dbReference type="SUPFAM" id="SSF53335">
    <property type="entry name" value="S-adenosyl-L-methionine-dependent methyltransferases"/>
    <property type="match status" value="1"/>
</dbReference>
<dbReference type="GO" id="GO:0008168">
    <property type="term" value="F:methyltransferase activity"/>
    <property type="evidence" value="ECO:0007669"/>
    <property type="project" value="UniProtKB-KW"/>
</dbReference>
<keyword evidence="2" id="KW-0489">Methyltransferase</keyword>
<evidence type="ECO:0000256" key="1">
    <source>
        <dbReference type="SAM" id="SignalP"/>
    </source>
</evidence>
<feature type="chain" id="PRO_5041343599" evidence="1">
    <location>
        <begin position="27"/>
        <end position="262"/>
    </location>
</feature>
<dbReference type="RefSeq" id="WP_289842736.1">
    <property type="nucleotide sequence ID" value="NZ_CATKSH010000001.1"/>
</dbReference>
<gene>
    <name evidence="2" type="ORF">LMG32879_000324</name>
</gene>
<dbReference type="InterPro" id="IPR016980">
    <property type="entry name" value="S-AdoMet-dep_MeTrfase_Alr7345"/>
</dbReference>
<dbReference type="PROSITE" id="PS51318">
    <property type="entry name" value="TAT"/>
    <property type="match status" value="1"/>
</dbReference>
<dbReference type="Gene3D" id="3.40.50.150">
    <property type="entry name" value="Vaccinia Virus protein VP39"/>
    <property type="match status" value="1"/>
</dbReference>
<dbReference type="InterPro" id="IPR029063">
    <property type="entry name" value="SAM-dependent_MTases_sf"/>
</dbReference>
<dbReference type="Proteomes" id="UP001176960">
    <property type="component" value="Unassembled WGS sequence"/>
</dbReference>
<keyword evidence="1" id="KW-0732">Signal</keyword>
<sequence length="262" mass="28132">MTTRRSILTLAALAGLGIGVMQGASAQTVVPLARRNTGVGIAAALSNRDRPEADRTLDATRKPAGLLAFAGVKRGMNIADIMPGHGYFTRIFSNAVGKDGHVWAVNSQEHVAHHPKAADPINEIAADPAFDNVTSVVQPLNAITLPKPLDLAWTSQNYHDVYYGAGPDAALAFDRSVFTALRKGGVFMVIDHVGTPGTNPADAARLHRIDPALIRQQLESVGFQFEGESKLLANPQDRHDVPVFDPSVRGHTDQVVLKFRKP</sequence>
<protein>
    <submittedName>
        <fullName evidence="2">Methyltransferase</fullName>
    </submittedName>
</protein>
<dbReference type="GO" id="GO:0032259">
    <property type="term" value="P:methylation"/>
    <property type="evidence" value="ECO:0007669"/>
    <property type="project" value="UniProtKB-KW"/>
</dbReference>